<dbReference type="EMBL" id="CAXDID020000147">
    <property type="protein sequence ID" value="CAL6041033.1"/>
    <property type="molecule type" value="Genomic_DNA"/>
</dbReference>
<reference evidence="1" key="1">
    <citation type="submission" date="2023-06" db="EMBL/GenBank/DDBJ databases">
        <authorList>
            <person name="Kurt Z."/>
        </authorList>
    </citation>
    <scope>NUCLEOTIDE SEQUENCE</scope>
</reference>
<name>A0AA86UKU8_9EUKA</name>
<proteinExistence type="predicted"/>
<gene>
    <name evidence="1" type="ORF">HINF_LOCUS30993</name>
    <name evidence="2" type="ORF">HINF_LOCUS38686</name>
</gene>
<organism evidence="1">
    <name type="scientific">Hexamita inflata</name>
    <dbReference type="NCBI Taxonomy" id="28002"/>
    <lineage>
        <taxon>Eukaryota</taxon>
        <taxon>Metamonada</taxon>
        <taxon>Diplomonadida</taxon>
        <taxon>Hexamitidae</taxon>
        <taxon>Hexamitinae</taxon>
        <taxon>Hexamita</taxon>
    </lineage>
</organism>
<evidence type="ECO:0000313" key="1">
    <source>
        <dbReference type="EMBL" id="CAI9943348.1"/>
    </source>
</evidence>
<protein>
    <submittedName>
        <fullName evidence="1">Uncharacterized protein</fullName>
    </submittedName>
</protein>
<accession>A0AA86UKU8</accession>
<sequence length="1169" mass="135653">MSLKDLMTVNIVETGDYVVNTHKKLQDLYACMKQCQLTGESREFITQFLDSLTEQKDVKQNLTRPSFFFKFSQYVQDKHGLSVAHVQISQALHYITVYILSLGQSIQLDNLVELVQSFLSQQNAPQEALRQHSFTYSLIANPKQENLKYFHAIKSIFFSQLKPTENVKNNMNFEYLNSMPIFQFADLNREFLKQFQAQKQLYSKQKQIVGNQYQPTSISCPFGDINESDFVSESNLIEINQMEYMQLVDQISTWINTSRIQVNESQQGQSYLNGVYIKGFAPCDELKQYNPTVQFCLLVEQIQSLFVAFNNYKLIQHQDTLVGQFYLLEWEQLSLQTILSKINDLTNTALGLLNQIFFPLEETSTCYDLIIKQFLNKQNFDEKQLRQGLFKLLLRSQFIQSVNKLFQVSYQSVDYTIQTNNQPLLEVIVEKSLQNLIYNKINLIDVLQLIQTVQKYQNIEFIQRSELNIEQANKLIQQQISFSDHAAVTIIELAKQLVLKIKQNIPPQQVFCELIQQSTPQLLTNTLLELIVSKTYIETSNEIDFKQSEEFVIFKIAFSSDQVGFLKFALQFLNQFFLRVLDAVVIELLIEKTALIFDYSQKQQRVFSVPFWCILLELITSLTVEDEILELLCQVIQRCKLSNISMFFNQLGQYSQIFQKFQIVLLQNKSLAGSILQIFKQYDEIFYEHTDFASNLRKLIKYDLSNSQSLQNEKFYLQKLFEFLSDAVQRTKSNEVLYQVCGRDLEQVLINQLQLFAGFDSQSVQNALLELLVCYLTFEPQRSSLFENFYADLQRSDFAQLRNWVLKLAPELLPVNFSFITVLIERDLEKETKVEPIFSLLKSTLDCLVQKQGQIDAYNMILTHAVAILHKAKNAVKNGLQVNQQIVSDAIRSVCIVDQVLGYDVVLLLTQLLEISYFNQLLSLQFNLMPEVQFIASKQAALLNEYVKYNAFNLSQIDNFQVFQAVCLLLVVTQTLLDDPCEYSMIITSQLQFLHQTKFSASNRSIQFISALKSKFGELVAQQSLDRTSQVQSLQMPQFTNEIQLAVQNNLPQEQVMSLNLKFTDLIQKRIQNNSLVNEFFNLNQQFLSHLGHLFNQINQFGEFDTQFLLGQKILVVMWMNLKQMNENQHVHISLQQIRRTLSLKKDNVTKFTAGMAGRAAEGMRKAWE</sequence>
<dbReference type="EMBL" id="CATOUU010000714">
    <property type="protein sequence ID" value="CAI9943348.1"/>
    <property type="molecule type" value="Genomic_DNA"/>
</dbReference>
<keyword evidence="3" id="KW-1185">Reference proteome</keyword>
<comment type="caution">
    <text evidence="1">The sequence shown here is derived from an EMBL/GenBank/DDBJ whole genome shotgun (WGS) entry which is preliminary data.</text>
</comment>
<dbReference type="AlphaFoldDB" id="A0AA86UKU8"/>
<dbReference type="Proteomes" id="UP001642409">
    <property type="component" value="Unassembled WGS sequence"/>
</dbReference>
<reference evidence="2 3" key="2">
    <citation type="submission" date="2024-07" db="EMBL/GenBank/DDBJ databases">
        <authorList>
            <person name="Akdeniz Z."/>
        </authorList>
    </citation>
    <scope>NUCLEOTIDE SEQUENCE [LARGE SCALE GENOMIC DNA]</scope>
</reference>
<evidence type="ECO:0000313" key="2">
    <source>
        <dbReference type="EMBL" id="CAL6041033.1"/>
    </source>
</evidence>
<evidence type="ECO:0000313" key="3">
    <source>
        <dbReference type="Proteomes" id="UP001642409"/>
    </source>
</evidence>